<keyword evidence="3" id="KW-1185">Reference proteome</keyword>
<accession>A0A1W1I306</accession>
<dbReference type="STRING" id="1325564.NSJP_1216"/>
<dbReference type="KEGG" id="nja:NSJP_1216"/>
<reference evidence="2 3" key="1">
    <citation type="submission" date="2017-03" db="EMBL/GenBank/DDBJ databases">
        <authorList>
            <person name="Afonso C.L."/>
            <person name="Miller P.J."/>
            <person name="Scott M.A."/>
            <person name="Spackman E."/>
            <person name="Goraichik I."/>
            <person name="Dimitrov K.M."/>
            <person name="Suarez D.L."/>
            <person name="Swayne D.E."/>
        </authorList>
    </citation>
    <scope>NUCLEOTIDE SEQUENCE [LARGE SCALE GENOMIC DNA]</scope>
    <source>
        <strain evidence="2">Genome sequencing of Nitrospira japonica strain NJ11</strain>
    </source>
</reference>
<organism evidence="2 3">
    <name type="scientific">Nitrospira japonica</name>
    <dbReference type="NCBI Taxonomy" id="1325564"/>
    <lineage>
        <taxon>Bacteria</taxon>
        <taxon>Pseudomonadati</taxon>
        <taxon>Nitrospirota</taxon>
        <taxon>Nitrospiria</taxon>
        <taxon>Nitrospirales</taxon>
        <taxon>Nitrospiraceae</taxon>
        <taxon>Nitrospira</taxon>
    </lineage>
</organism>
<dbReference type="AlphaFoldDB" id="A0A1W1I306"/>
<dbReference type="Proteomes" id="UP000192042">
    <property type="component" value="Chromosome I"/>
</dbReference>
<sequence length="119" mass="13349">MRTRSSDYCVPFCCALMLSVVSCTRAGEPLALDSHDPSHDGRSIAVYHANEAMTFSRKAENVADQATVYTRLFGPGSEWVVGATLLAQYYEEEAKEKARAARRYRDGYNRRTTHGEVHD</sequence>
<dbReference type="PROSITE" id="PS51257">
    <property type="entry name" value="PROKAR_LIPOPROTEIN"/>
    <property type="match status" value="1"/>
</dbReference>
<evidence type="ECO:0000313" key="2">
    <source>
        <dbReference type="EMBL" id="SLM47388.1"/>
    </source>
</evidence>
<evidence type="ECO:0000313" key="3">
    <source>
        <dbReference type="Proteomes" id="UP000192042"/>
    </source>
</evidence>
<dbReference type="RefSeq" id="WP_080885933.1">
    <property type="nucleotide sequence ID" value="NZ_LT828648.1"/>
</dbReference>
<proteinExistence type="predicted"/>
<gene>
    <name evidence="2" type="ORF">NSJP_1216</name>
</gene>
<feature type="chain" id="PRO_5012235634" description="Lipoprotein" evidence="1">
    <location>
        <begin position="27"/>
        <end position="119"/>
    </location>
</feature>
<feature type="signal peptide" evidence="1">
    <location>
        <begin position="1"/>
        <end position="26"/>
    </location>
</feature>
<dbReference type="EMBL" id="LT828648">
    <property type="protein sequence ID" value="SLM47388.1"/>
    <property type="molecule type" value="Genomic_DNA"/>
</dbReference>
<evidence type="ECO:0000256" key="1">
    <source>
        <dbReference type="SAM" id="SignalP"/>
    </source>
</evidence>
<protein>
    <recommendedName>
        <fullName evidence="4">Lipoprotein</fullName>
    </recommendedName>
</protein>
<keyword evidence="1" id="KW-0732">Signal</keyword>
<name>A0A1W1I306_9BACT</name>
<evidence type="ECO:0008006" key="4">
    <source>
        <dbReference type="Google" id="ProtNLM"/>
    </source>
</evidence>